<organism evidence="1">
    <name type="scientific">Tetraselmis sp. GSL018</name>
    <dbReference type="NCBI Taxonomy" id="582737"/>
    <lineage>
        <taxon>Eukaryota</taxon>
        <taxon>Viridiplantae</taxon>
        <taxon>Chlorophyta</taxon>
        <taxon>core chlorophytes</taxon>
        <taxon>Chlorodendrophyceae</taxon>
        <taxon>Chlorodendrales</taxon>
        <taxon>Chlorodendraceae</taxon>
        <taxon>Tetraselmis</taxon>
    </lineage>
</organism>
<dbReference type="EMBL" id="GBEZ01011147">
    <property type="protein sequence ID" value="JAC74611.1"/>
    <property type="molecule type" value="Transcribed_RNA"/>
</dbReference>
<evidence type="ECO:0000313" key="1">
    <source>
        <dbReference type="EMBL" id="JAC74611.1"/>
    </source>
</evidence>
<dbReference type="AlphaFoldDB" id="A0A061RVQ8"/>
<feature type="non-terminal residue" evidence="1">
    <location>
        <position position="1"/>
    </location>
</feature>
<protein>
    <submittedName>
        <fullName evidence="1">Uncharacterized protein</fullName>
    </submittedName>
</protein>
<gene>
    <name evidence="1" type="ORF">TSPGSL018_25467</name>
</gene>
<reference evidence="1" key="1">
    <citation type="submission" date="2014-05" db="EMBL/GenBank/DDBJ databases">
        <title>The transcriptome of the halophilic microalga Tetraselmis sp. GSL018 isolated from the Great Salt Lake, Utah.</title>
        <authorList>
            <person name="Jinkerson R.E."/>
            <person name="D'Adamo S."/>
            <person name="Posewitz M.C."/>
        </authorList>
    </citation>
    <scope>NUCLEOTIDE SEQUENCE</scope>
    <source>
        <strain evidence="1">GSL018</strain>
    </source>
</reference>
<accession>A0A061RVQ8</accession>
<sequence>SALKMFTTGEFRADSRDIPQNASLHRTNRRHI</sequence>
<name>A0A061RVQ8_9CHLO</name>
<proteinExistence type="predicted"/>